<proteinExistence type="predicted"/>
<dbReference type="SMART" id="SM00320">
    <property type="entry name" value="WD40"/>
    <property type="match status" value="12"/>
</dbReference>
<evidence type="ECO:0000256" key="2">
    <source>
        <dbReference type="ARBA" id="ARBA00022737"/>
    </source>
</evidence>
<dbReference type="PROSITE" id="PS50294">
    <property type="entry name" value="WD_REPEATS_REGION"/>
    <property type="match status" value="7"/>
</dbReference>
<dbReference type="InterPro" id="IPR027417">
    <property type="entry name" value="P-loop_NTPase"/>
</dbReference>
<dbReference type="InterPro" id="IPR020472">
    <property type="entry name" value="WD40_PAC1"/>
</dbReference>
<organism evidence="5 6">
    <name type="scientific">Gymnopus androsaceus JB14</name>
    <dbReference type="NCBI Taxonomy" id="1447944"/>
    <lineage>
        <taxon>Eukaryota</taxon>
        <taxon>Fungi</taxon>
        <taxon>Dikarya</taxon>
        <taxon>Basidiomycota</taxon>
        <taxon>Agaricomycotina</taxon>
        <taxon>Agaricomycetes</taxon>
        <taxon>Agaricomycetidae</taxon>
        <taxon>Agaricales</taxon>
        <taxon>Marasmiineae</taxon>
        <taxon>Omphalotaceae</taxon>
        <taxon>Gymnopus</taxon>
    </lineage>
</organism>
<evidence type="ECO:0000256" key="3">
    <source>
        <dbReference type="PROSITE-ProRule" id="PRU00221"/>
    </source>
</evidence>
<evidence type="ECO:0000313" key="5">
    <source>
        <dbReference type="EMBL" id="KAE9392482.1"/>
    </source>
</evidence>
<dbReference type="InterPro" id="IPR036322">
    <property type="entry name" value="WD40_repeat_dom_sf"/>
</dbReference>
<sequence length="1236" mass="137209">MFEGSHDFSIHGGHFNVNYNSPSQVQDLLNKLNPVEDASYKSGHHSTCLSGTRVAILNSLMEWAANDQSPKIYWLYGIAGTGKSTIAQSFCVQLQEKGFSVASFCCSRNAADRSDIRRLVPTIVDSIARADKTFCQSTLHVLEKEPSLAKYSVSEQIKLLLVNQSISYQNKWIIVVDGLDECSDPQATKELIGTLIDNVHILPAHIFIASREEKYISHRLHKIHETAKVALHEVDEFVVQADIYNYLKLHLSSIDGLVPPIEGYIKYLTEQSNKLFIYASTAVKYIGEGYSPLECMQMLMNQKKLTGIYALYSQILEHVMSKLDDTEIQAQVHVLHAIVCLQDPLSMKALELLFISKSNISLMVSAFHSVLEIPADKNSDSPVQAFHASFPEFLENLDECPVRYQLNVDPKHQIHAHLALCSLKYLNCQLQRNPLGLELDSEISELNREQVNRYFSKKPGLDYACKFWSTHWNLGARKIQMEHITELSDFMNNNALKWIEHCILLGIQDQISAMFEQILPYLKDDLLNICSELPLFLSQNVEIITKWPLEIYNSALIWTPNNSLLMTTLCFQDRKRMGPTVARGLEGWSQCEQVVPTAGIVYYIAFLGNGTKLVFGTYTNTLEYFLIRSLKEIAQGQQTLNIFNTITASCNGSLVVYGSNDKTVRIWNTSTGRIEHILVGHTNQINAVSVSPDSSRVVSGSKDTTLRIWNTHTGIIEYVLEGHTDEIIVVQFSPDGSSVISGSSDNTLRIWNTFTGKIVHMLKGHTCDVIVVAFSPDGTRVFSGSSDNTLRIWTTLTGQAEFVLKGHTGRVCNVAVFPDGHRVVSRSSDGNIRIWNTSTGKTEHVLKGHTSRLATLAIFPDGSRVVYKSQSLAVTIWNTSMAKREHLLMGHTDGISSVVVSPDGSRVISGSADKTIRIWNTSTNKTKEILKRHSKAGYPFKLAISLDSSIVAWVSSNSCKKSRSFPQLDLTVMISGLDNGTVQIWNTATGKTEQVLKRVGAVAVSPDGCRVVSVSGDETLRIWNLSTGKTEHVLRDHNGAVDAVAFSSDGSRVVSASWSGEVRIWNTSTGTTEHIHQMRSLNSVDAIAVSPNGSIVACGSRDGTVKIWNTSTGETKKILKCAHNISWEYSPLESLVGNSSTFYALGKNHNEIVTICNRNSEYQIKHVLWLPPYVRDIKCAAYTDSLIAFGCQSGEVVIINMSSPPDISDTAQKSISEPGLTTLKNTIVNSLKKRFN</sequence>
<dbReference type="PROSITE" id="PS00678">
    <property type="entry name" value="WD_REPEATS_1"/>
    <property type="match status" value="3"/>
</dbReference>
<keyword evidence="2" id="KW-0677">Repeat</keyword>
<dbReference type="PANTHER" id="PTHR22847">
    <property type="entry name" value="WD40 REPEAT PROTEIN"/>
    <property type="match status" value="1"/>
</dbReference>
<evidence type="ECO:0000256" key="1">
    <source>
        <dbReference type="ARBA" id="ARBA00022574"/>
    </source>
</evidence>
<dbReference type="InterPro" id="IPR019775">
    <property type="entry name" value="WD40_repeat_CS"/>
</dbReference>
<feature type="repeat" description="WD" evidence="3">
    <location>
        <begin position="999"/>
        <end position="1033"/>
    </location>
</feature>
<keyword evidence="6" id="KW-1185">Reference proteome</keyword>
<dbReference type="OrthoDB" id="538223at2759"/>
<feature type="domain" description="Nephrocystin 3-like N-terminal" evidence="4">
    <location>
        <begin position="60"/>
        <end position="211"/>
    </location>
</feature>
<feature type="repeat" description="WD" evidence="3">
    <location>
        <begin position="1082"/>
        <end position="1118"/>
    </location>
</feature>
<protein>
    <recommendedName>
        <fullName evidence="4">Nephrocystin 3-like N-terminal domain-containing protein</fullName>
    </recommendedName>
</protein>
<dbReference type="CDD" id="cd00200">
    <property type="entry name" value="WD40"/>
    <property type="match status" value="1"/>
</dbReference>
<feature type="repeat" description="WD" evidence="3">
    <location>
        <begin position="888"/>
        <end position="929"/>
    </location>
</feature>
<dbReference type="Gene3D" id="2.130.10.10">
    <property type="entry name" value="YVTN repeat-like/Quinoprotein amine dehydrogenase"/>
    <property type="match status" value="3"/>
</dbReference>
<dbReference type="Proteomes" id="UP000799118">
    <property type="component" value="Unassembled WGS sequence"/>
</dbReference>
<dbReference type="SUPFAM" id="SSF69322">
    <property type="entry name" value="Tricorn protease domain 2"/>
    <property type="match status" value="1"/>
</dbReference>
<dbReference type="SUPFAM" id="SSF52540">
    <property type="entry name" value="P-loop containing nucleoside triphosphate hydrolases"/>
    <property type="match status" value="1"/>
</dbReference>
<dbReference type="InterPro" id="IPR056884">
    <property type="entry name" value="NPHP3-like_N"/>
</dbReference>
<dbReference type="Pfam" id="PF24883">
    <property type="entry name" value="NPHP3_N"/>
    <property type="match status" value="1"/>
</dbReference>
<feature type="repeat" description="WD" evidence="3">
    <location>
        <begin position="651"/>
        <end position="677"/>
    </location>
</feature>
<accession>A0A6A4H2R5</accession>
<dbReference type="Pfam" id="PF00400">
    <property type="entry name" value="WD40"/>
    <property type="match status" value="9"/>
</dbReference>
<feature type="repeat" description="WD" evidence="3">
    <location>
        <begin position="678"/>
        <end position="719"/>
    </location>
</feature>
<dbReference type="Gene3D" id="3.40.50.300">
    <property type="entry name" value="P-loop containing nucleotide triphosphate hydrolases"/>
    <property type="match status" value="1"/>
</dbReference>
<dbReference type="SUPFAM" id="SSF50978">
    <property type="entry name" value="WD40 repeat-like"/>
    <property type="match status" value="2"/>
</dbReference>
<dbReference type="PANTHER" id="PTHR22847:SF637">
    <property type="entry name" value="WD REPEAT DOMAIN 5B"/>
    <property type="match status" value="1"/>
</dbReference>
<dbReference type="EMBL" id="ML769594">
    <property type="protein sequence ID" value="KAE9392482.1"/>
    <property type="molecule type" value="Genomic_DNA"/>
</dbReference>
<dbReference type="PRINTS" id="PR00320">
    <property type="entry name" value="GPROTEINBRPT"/>
</dbReference>
<evidence type="ECO:0000259" key="4">
    <source>
        <dbReference type="Pfam" id="PF24883"/>
    </source>
</evidence>
<feature type="repeat" description="WD" evidence="3">
    <location>
        <begin position="1034"/>
        <end position="1075"/>
    </location>
</feature>
<dbReference type="PROSITE" id="PS50082">
    <property type="entry name" value="WD_REPEATS_2"/>
    <property type="match status" value="10"/>
</dbReference>
<feature type="repeat" description="WD" evidence="3">
    <location>
        <begin position="762"/>
        <end position="803"/>
    </location>
</feature>
<evidence type="ECO:0000313" key="6">
    <source>
        <dbReference type="Proteomes" id="UP000799118"/>
    </source>
</evidence>
<feature type="repeat" description="WD" evidence="3">
    <location>
        <begin position="804"/>
        <end position="845"/>
    </location>
</feature>
<dbReference type="GO" id="GO:0005634">
    <property type="term" value="C:nucleus"/>
    <property type="evidence" value="ECO:0007669"/>
    <property type="project" value="TreeGrafter"/>
</dbReference>
<feature type="repeat" description="WD" evidence="3">
    <location>
        <begin position="720"/>
        <end position="761"/>
    </location>
</feature>
<dbReference type="AlphaFoldDB" id="A0A6A4H2R5"/>
<feature type="repeat" description="WD" evidence="3">
    <location>
        <begin position="846"/>
        <end position="887"/>
    </location>
</feature>
<reference evidence="5" key="1">
    <citation type="journal article" date="2019" name="Environ. Microbiol.">
        <title>Fungal ecological strategies reflected in gene transcription - a case study of two litter decomposers.</title>
        <authorList>
            <person name="Barbi F."/>
            <person name="Kohler A."/>
            <person name="Barry K."/>
            <person name="Baskaran P."/>
            <person name="Daum C."/>
            <person name="Fauchery L."/>
            <person name="Ihrmark K."/>
            <person name="Kuo A."/>
            <person name="LaButti K."/>
            <person name="Lipzen A."/>
            <person name="Morin E."/>
            <person name="Grigoriev I.V."/>
            <person name="Henrissat B."/>
            <person name="Lindahl B."/>
            <person name="Martin F."/>
        </authorList>
    </citation>
    <scope>NUCLEOTIDE SEQUENCE</scope>
    <source>
        <strain evidence="5">JB14</strain>
    </source>
</reference>
<gene>
    <name evidence="5" type="ORF">BT96DRAFT_887916</name>
</gene>
<keyword evidence="1 3" id="KW-0853">WD repeat</keyword>
<dbReference type="GO" id="GO:1990234">
    <property type="term" value="C:transferase complex"/>
    <property type="evidence" value="ECO:0007669"/>
    <property type="project" value="UniProtKB-ARBA"/>
</dbReference>
<name>A0A6A4H2R5_9AGAR</name>
<dbReference type="InterPro" id="IPR015943">
    <property type="entry name" value="WD40/YVTN_repeat-like_dom_sf"/>
</dbReference>
<dbReference type="InterPro" id="IPR001680">
    <property type="entry name" value="WD40_rpt"/>
</dbReference>